<dbReference type="GO" id="GO:0009246">
    <property type="term" value="P:enterobacterial common antigen biosynthetic process"/>
    <property type="evidence" value="ECO:0007669"/>
    <property type="project" value="TreeGrafter"/>
</dbReference>
<keyword evidence="2" id="KW-1003">Cell membrane</keyword>
<name>A0A0E3QJT5_METBA</name>
<evidence type="ECO:0000256" key="1">
    <source>
        <dbReference type="ARBA" id="ARBA00004651"/>
    </source>
</evidence>
<feature type="transmembrane region" description="Helical" evidence="6">
    <location>
        <begin position="91"/>
        <end position="112"/>
    </location>
</feature>
<evidence type="ECO:0000256" key="3">
    <source>
        <dbReference type="ARBA" id="ARBA00022692"/>
    </source>
</evidence>
<dbReference type="PANTHER" id="PTHR40074">
    <property type="entry name" value="O-ACETYLTRANSFERASE WECH"/>
    <property type="match status" value="1"/>
</dbReference>
<feature type="transmembrane region" description="Helical" evidence="6">
    <location>
        <begin position="275"/>
        <end position="297"/>
    </location>
</feature>
<proteinExistence type="predicted"/>
<dbReference type="GO" id="GO:0005886">
    <property type="term" value="C:plasma membrane"/>
    <property type="evidence" value="ECO:0007669"/>
    <property type="project" value="UniProtKB-SubCell"/>
</dbReference>
<reference evidence="8 9" key="1">
    <citation type="submission" date="2014-07" db="EMBL/GenBank/DDBJ databases">
        <title>Methanogenic archaea and the global carbon cycle.</title>
        <authorList>
            <person name="Henriksen J.R."/>
            <person name="Luke J."/>
            <person name="Reinhart S."/>
            <person name="Benedict M.N."/>
            <person name="Youngblut N.D."/>
            <person name="Metcalf M.E."/>
            <person name="Whitaker R.J."/>
            <person name="Metcalf W.W."/>
        </authorList>
    </citation>
    <scope>NUCLEOTIDE SEQUENCE [LARGE SCALE GENOMIC DNA]</scope>
    <source>
        <strain evidence="8 9">Wiesmoor</strain>
    </source>
</reference>
<dbReference type="KEGG" id="mbw:MSBRW_1087"/>
<evidence type="ECO:0000259" key="7">
    <source>
        <dbReference type="Pfam" id="PF01757"/>
    </source>
</evidence>
<dbReference type="Proteomes" id="UP000033038">
    <property type="component" value="Chromosome"/>
</dbReference>
<evidence type="ECO:0000313" key="8">
    <source>
        <dbReference type="EMBL" id="AKB50340.1"/>
    </source>
</evidence>
<feature type="transmembrane region" description="Helical" evidence="6">
    <location>
        <begin position="162"/>
        <end position="179"/>
    </location>
</feature>
<feature type="transmembrane region" description="Helical" evidence="6">
    <location>
        <begin position="12"/>
        <end position="31"/>
    </location>
</feature>
<feature type="transmembrane region" description="Helical" evidence="6">
    <location>
        <begin position="199"/>
        <end position="221"/>
    </location>
</feature>
<evidence type="ECO:0000313" key="9">
    <source>
        <dbReference type="Proteomes" id="UP000033038"/>
    </source>
</evidence>
<dbReference type="Pfam" id="PF01757">
    <property type="entry name" value="Acyl_transf_3"/>
    <property type="match status" value="1"/>
</dbReference>
<accession>A0A0E3QJT5</accession>
<feature type="transmembrane region" description="Helical" evidence="6">
    <location>
        <begin position="318"/>
        <end position="337"/>
    </location>
</feature>
<dbReference type="AlphaFoldDB" id="A0A0E3QJT5"/>
<keyword evidence="4 6" id="KW-1133">Transmembrane helix</keyword>
<dbReference type="HOGENOM" id="CLU_047714_1_3_2"/>
<dbReference type="RefSeq" id="WP_011308548.1">
    <property type="nucleotide sequence ID" value="NZ_CP009526.1"/>
</dbReference>
<evidence type="ECO:0000256" key="2">
    <source>
        <dbReference type="ARBA" id="ARBA00022475"/>
    </source>
</evidence>
<protein>
    <recommendedName>
        <fullName evidence="7">Acyltransferase 3 domain-containing protein</fullName>
    </recommendedName>
</protein>
<dbReference type="GeneID" id="24822537"/>
<dbReference type="InterPro" id="IPR002656">
    <property type="entry name" value="Acyl_transf_3_dom"/>
</dbReference>
<dbReference type="PATRIC" id="fig|1434109.4.peg.1345"/>
<organism evidence="8 9">
    <name type="scientific">Methanosarcina barkeri str. Wiesmoor</name>
    <dbReference type="NCBI Taxonomy" id="1434109"/>
    <lineage>
        <taxon>Archaea</taxon>
        <taxon>Methanobacteriati</taxon>
        <taxon>Methanobacteriota</taxon>
        <taxon>Stenosarchaea group</taxon>
        <taxon>Methanomicrobia</taxon>
        <taxon>Methanosarcinales</taxon>
        <taxon>Methanosarcinaceae</taxon>
        <taxon>Methanosarcina</taxon>
    </lineage>
</organism>
<evidence type="ECO:0000256" key="4">
    <source>
        <dbReference type="ARBA" id="ARBA00022989"/>
    </source>
</evidence>
<feature type="transmembrane region" description="Helical" evidence="6">
    <location>
        <begin position="242"/>
        <end position="263"/>
    </location>
</feature>
<feature type="domain" description="Acyltransferase 3" evidence="7">
    <location>
        <begin position="9"/>
        <end position="364"/>
    </location>
</feature>
<dbReference type="EMBL" id="CP009526">
    <property type="protein sequence ID" value="AKB50340.1"/>
    <property type="molecule type" value="Genomic_DNA"/>
</dbReference>
<evidence type="ECO:0000256" key="5">
    <source>
        <dbReference type="ARBA" id="ARBA00023136"/>
    </source>
</evidence>
<feature type="transmembrane region" description="Helical" evidence="6">
    <location>
        <begin position="132"/>
        <end position="150"/>
    </location>
</feature>
<dbReference type="GO" id="GO:0016413">
    <property type="term" value="F:O-acetyltransferase activity"/>
    <property type="evidence" value="ECO:0007669"/>
    <property type="project" value="TreeGrafter"/>
</dbReference>
<keyword evidence="5 6" id="KW-0472">Membrane</keyword>
<sequence length="387" mass="44957">MNLQKNRIEEIDYLRGLAILAVIAIHTSANFTEIRDINLLLIINVIIDVFSHFAVPSFIFISGFVLSFIYKGQFSKKRFYAKRVKSILPQYIIFSVFYTLLNIGLSTINGKANSPSILTMIINLLTTSSSYHLWYFAVIGQFYISYPYIIKIYNKFADNNRTLYFAGIILIIQQIWIVVSDFAQTVLEMSTYLNSINYYLNLLINSWLSLIFLSYIFYFVLGIYACQNYKNVKKQILKVKTWVILAILVMTGIISLLFIKGIIRYGDYYEIPHTYFMLLTLIESLYFPLTILIALIISLTFSIQKNKYSHIILSLGKYSFGIYLIHVFYIDIITQIVYPHFEISSNQLVFYPVLFLSTVLLSYFSVNRIAHLHRSKTMIGVESLNPK</sequence>
<dbReference type="PANTHER" id="PTHR40074:SF2">
    <property type="entry name" value="O-ACETYLTRANSFERASE WECH"/>
    <property type="match status" value="1"/>
</dbReference>
<feature type="transmembrane region" description="Helical" evidence="6">
    <location>
        <begin position="37"/>
        <end position="70"/>
    </location>
</feature>
<keyword evidence="3 6" id="KW-0812">Transmembrane</keyword>
<gene>
    <name evidence="8" type="ORF">MSBRW_1087</name>
</gene>
<comment type="subcellular location">
    <subcellularLocation>
        <location evidence="1">Cell membrane</location>
        <topology evidence="1">Multi-pass membrane protein</topology>
    </subcellularLocation>
</comment>
<feature type="transmembrane region" description="Helical" evidence="6">
    <location>
        <begin position="349"/>
        <end position="366"/>
    </location>
</feature>
<evidence type="ECO:0000256" key="6">
    <source>
        <dbReference type="SAM" id="Phobius"/>
    </source>
</evidence>